<organism evidence="1 2">
    <name type="scientific">Neolentinus lepideus HHB14362 ss-1</name>
    <dbReference type="NCBI Taxonomy" id="1314782"/>
    <lineage>
        <taxon>Eukaryota</taxon>
        <taxon>Fungi</taxon>
        <taxon>Dikarya</taxon>
        <taxon>Basidiomycota</taxon>
        <taxon>Agaricomycotina</taxon>
        <taxon>Agaricomycetes</taxon>
        <taxon>Gloeophyllales</taxon>
        <taxon>Gloeophyllaceae</taxon>
        <taxon>Neolentinus</taxon>
    </lineage>
</organism>
<dbReference type="Proteomes" id="UP000076761">
    <property type="component" value="Unassembled WGS sequence"/>
</dbReference>
<keyword evidence="2" id="KW-1185">Reference proteome</keyword>
<evidence type="ECO:0000313" key="1">
    <source>
        <dbReference type="EMBL" id="KZT18400.1"/>
    </source>
</evidence>
<proteinExistence type="predicted"/>
<dbReference type="EMBL" id="KV425684">
    <property type="protein sequence ID" value="KZT18400.1"/>
    <property type="molecule type" value="Genomic_DNA"/>
</dbReference>
<gene>
    <name evidence="1" type="ORF">NEOLEDRAFT_1050564</name>
</gene>
<accession>A0A165MJ60</accession>
<dbReference type="OrthoDB" id="2743026at2759"/>
<reference evidence="1 2" key="1">
    <citation type="journal article" date="2016" name="Mol. Biol. Evol.">
        <title>Comparative Genomics of Early-Diverging Mushroom-Forming Fungi Provides Insights into the Origins of Lignocellulose Decay Capabilities.</title>
        <authorList>
            <person name="Nagy L.G."/>
            <person name="Riley R."/>
            <person name="Tritt A."/>
            <person name="Adam C."/>
            <person name="Daum C."/>
            <person name="Floudas D."/>
            <person name="Sun H."/>
            <person name="Yadav J.S."/>
            <person name="Pangilinan J."/>
            <person name="Larsson K.H."/>
            <person name="Matsuura K."/>
            <person name="Barry K."/>
            <person name="Labutti K."/>
            <person name="Kuo R."/>
            <person name="Ohm R.A."/>
            <person name="Bhattacharya S.S."/>
            <person name="Shirouzu T."/>
            <person name="Yoshinaga Y."/>
            <person name="Martin F.M."/>
            <person name="Grigoriev I.V."/>
            <person name="Hibbett D.S."/>
        </authorList>
    </citation>
    <scope>NUCLEOTIDE SEQUENCE [LARGE SCALE GENOMIC DNA]</scope>
    <source>
        <strain evidence="1 2">HHB14362 ss-1</strain>
    </source>
</reference>
<dbReference type="InParanoid" id="A0A165MJ60"/>
<sequence length="206" mass="23151">LLWIASALSPQEIWERVLDESSTFRAEILAYLDGCHQGQFSTGPLHDIGARIKMQKEDDLKSSTWVDPITSLPIPPPETGGEDALNDWFKQVCSITDEIIYVSNCHDSAHGKGCVRGKPPYCRARYPRTFEPITYVDVETGAIRFKKCEIWINTFTVVVSYILRCNTDVTCLLSGTQVKAVVAYVTDYITKSSLKTYMVFEVVKAV</sequence>
<evidence type="ECO:0000313" key="2">
    <source>
        <dbReference type="Proteomes" id="UP000076761"/>
    </source>
</evidence>
<protein>
    <submittedName>
        <fullName evidence="1">Uncharacterized protein</fullName>
    </submittedName>
</protein>
<feature type="non-terminal residue" evidence="1">
    <location>
        <position position="1"/>
    </location>
</feature>
<dbReference type="STRING" id="1314782.A0A165MJ60"/>
<name>A0A165MJ60_9AGAM</name>
<feature type="non-terminal residue" evidence="1">
    <location>
        <position position="206"/>
    </location>
</feature>
<dbReference type="AlphaFoldDB" id="A0A165MJ60"/>